<evidence type="ECO:0000313" key="8">
    <source>
        <dbReference type="EMBL" id="GAU98779.1"/>
    </source>
</evidence>
<dbReference type="Pfam" id="PF01284">
    <property type="entry name" value="MARVEL"/>
    <property type="match status" value="1"/>
</dbReference>
<reference evidence="8 9" key="1">
    <citation type="journal article" date="2016" name="Nat. Commun.">
        <title>Extremotolerant tardigrade genome and improved radiotolerance of human cultured cells by tardigrade-unique protein.</title>
        <authorList>
            <person name="Hashimoto T."/>
            <person name="Horikawa D.D."/>
            <person name="Saito Y."/>
            <person name="Kuwahara H."/>
            <person name="Kozuka-Hata H."/>
            <person name="Shin-I T."/>
            <person name="Minakuchi Y."/>
            <person name="Ohishi K."/>
            <person name="Motoyama A."/>
            <person name="Aizu T."/>
            <person name="Enomoto A."/>
            <person name="Kondo K."/>
            <person name="Tanaka S."/>
            <person name="Hara Y."/>
            <person name="Koshikawa S."/>
            <person name="Sagara H."/>
            <person name="Miura T."/>
            <person name="Yokobori S."/>
            <person name="Miyagawa K."/>
            <person name="Suzuki Y."/>
            <person name="Kubo T."/>
            <person name="Oyama M."/>
            <person name="Kohara Y."/>
            <person name="Fujiyama A."/>
            <person name="Arakawa K."/>
            <person name="Katayama T."/>
            <person name="Toyoda A."/>
            <person name="Kunieda T."/>
        </authorList>
    </citation>
    <scope>NUCLEOTIDE SEQUENCE [LARGE SCALE GENOMIC DNA]</scope>
    <source>
        <strain evidence="8 9">YOKOZUNA-1</strain>
    </source>
</reference>
<gene>
    <name evidence="8" type="primary">RvY_09879</name>
    <name evidence="8" type="synonym">RvY_09879.1</name>
    <name evidence="8" type="ORF">RvY_09879-1</name>
</gene>
<feature type="transmembrane region" description="Helical" evidence="6">
    <location>
        <begin position="46"/>
        <end position="69"/>
    </location>
</feature>
<dbReference type="GO" id="GO:0016020">
    <property type="term" value="C:membrane"/>
    <property type="evidence" value="ECO:0007669"/>
    <property type="project" value="UniProtKB-SubCell"/>
</dbReference>
<evidence type="ECO:0000313" key="9">
    <source>
        <dbReference type="Proteomes" id="UP000186922"/>
    </source>
</evidence>
<comment type="caution">
    <text evidence="8">The sequence shown here is derived from an EMBL/GenBank/DDBJ whole genome shotgun (WGS) entry which is preliminary data.</text>
</comment>
<keyword evidence="2 5" id="KW-0812">Transmembrane</keyword>
<feature type="transmembrane region" description="Helical" evidence="6">
    <location>
        <begin position="125"/>
        <end position="142"/>
    </location>
</feature>
<dbReference type="OrthoDB" id="10044855at2759"/>
<keyword evidence="3 6" id="KW-1133">Transmembrane helix</keyword>
<dbReference type="EMBL" id="BDGG01000005">
    <property type="protein sequence ID" value="GAU98779.1"/>
    <property type="molecule type" value="Genomic_DNA"/>
</dbReference>
<name>A0A1D1VAW8_RAMVA</name>
<accession>A0A1D1VAW8</accession>
<feature type="domain" description="MARVEL" evidence="7">
    <location>
        <begin position="6"/>
        <end position="152"/>
    </location>
</feature>
<feature type="transmembrane region" description="Helical" evidence="6">
    <location>
        <begin position="81"/>
        <end position="105"/>
    </location>
</feature>
<comment type="subcellular location">
    <subcellularLocation>
        <location evidence="1">Membrane</location>
        <topology evidence="1">Multi-pass membrane protein</topology>
    </subcellularLocation>
</comment>
<evidence type="ECO:0000256" key="6">
    <source>
        <dbReference type="SAM" id="Phobius"/>
    </source>
</evidence>
<evidence type="ECO:0000256" key="1">
    <source>
        <dbReference type="ARBA" id="ARBA00004141"/>
    </source>
</evidence>
<evidence type="ECO:0000256" key="4">
    <source>
        <dbReference type="ARBA" id="ARBA00023136"/>
    </source>
</evidence>
<proteinExistence type="predicted"/>
<dbReference type="AlphaFoldDB" id="A0A1D1VAW8"/>
<organism evidence="8 9">
    <name type="scientific">Ramazzottius varieornatus</name>
    <name type="common">Water bear</name>
    <name type="synonym">Tardigrade</name>
    <dbReference type="NCBI Taxonomy" id="947166"/>
    <lineage>
        <taxon>Eukaryota</taxon>
        <taxon>Metazoa</taxon>
        <taxon>Ecdysozoa</taxon>
        <taxon>Tardigrada</taxon>
        <taxon>Eutardigrada</taxon>
        <taxon>Parachela</taxon>
        <taxon>Hypsibioidea</taxon>
        <taxon>Ramazzottiidae</taxon>
        <taxon>Ramazzottius</taxon>
    </lineage>
</organism>
<feature type="transmembrane region" description="Helical" evidence="6">
    <location>
        <begin position="12"/>
        <end position="34"/>
    </location>
</feature>
<evidence type="ECO:0000256" key="5">
    <source>
        <dbReference type="PROSITE-ProRule" id="PRU00581"/>
    </source>
</evidence>
<dbReference type="Proteomes" id="UP000186922">
    <property type="component" value="Unassembled WGS sequence"/>
</dbReference>
<dbReference type="InterPro" id="IPR008253">
    <property type="entry name" value="Marvel"/>
</dbReference>
<evidence type="ECO:0000256" key="2">
    <source>
        <dbReference type="ARBA" id="ARBA00022692"/>
    </source>
</evidence>
<protein>
    <recommendedName>
        <fullName evidence="7">MARVEL domain-containing protein</fullName>
    </recommendedName>
</protein>
<keyword evidence="4 5" id="KW-0472">Membrane</keyword>
<sequence length="168" mass="18818">MAYLSFLMSRTGIIKLLETIVGIITLALVVHYGLQVVQYSDILPASTFLLAVVSAGLLISFIELVTFFYDDETRYGVRRSLFEVFFCFAATALWLAAACTMAYFVHTRAYEHYKSTNQQFDIYPGLIGATIFAFIGALLYLIDSIFAYSDMKGTVTGGPRYLESVVYK</sequence>
<keyword evidence="9" id="KW-1185">Reference proteome</keyword>
<evidence type="ECO:0000256" key="3">
    <source>
        <dbReference type="ARBA" id="ARBA00022989"/>
    </source>
</evidence>
<dbReference type="PROSITE" id="PS51225">
    <property type="entry name" value="MARVEL"/>
    <property type="match status" value="1"/>
</dbReference>
<evidence type="ECO:0000259" key="7">
    <source>
        <dbReference type="PROSITE" id="PS51225"/>
    </source>
</evidence>